<dbReference type="EMBL" id="MNPL01009947">
    <property type="protein sequence ID" value="OQR73431.1"/>
    <property type="molecule type" value="Genomic_DNA"/>
</dbReference>
<gene>
    <name evidence="1" type="ORF">BIW11_09737</name>
</gene>
<accession>A0A1V9XJ13</accession>
<evidence type="ECO:0000313" key="1">
    <source>
        <dbReference type="EMBL" id="OQR73431.1"/>
    </source>
</evidence>
<dbReference type="Proteomes" id="UP000192247">
    <property type="component" value="Unassembled WGS sequence"/>
</dbReference>
<organism evidence="1 2">
    <name type="scientific">Tropilaelaps mercedesae</name>
    <dbReference type="NCBI Taxonomy" id="418985"/>
    <lineage>
        <taxon>Eukaryota</taxon>
        <taxon>Metazoa</taxon>
        <taxon>Ecdysozoa</taxon>
        <taxon>Arthropoda</taxon>
        <taxon>Chelicerata</taxon>
        <taxon>Arachnida</taxon>
        <taxon>Acari</taxon>
        <taxon>Parasitiformes</taxon>
        <taxon>Mesostigmata</taxon>
        <taxon>Gamasina</taxon>
        <taxon>Dermanyssoidea</taxon>
        <taxon>Laelapidae</taxon>
        <taxon>Tropilaelaps</taxon>
    </lineage>
</organism>
<dbReference type="InParanoid" id="A0A1V9XJ13"/>
<reference evidence="1 2" key="1">
    <citation type="journal article" date="2017" name="Gigascience">
        <title>Draft genome of the honey bee ectoparasitic mite, Tropilaelaps mercedesae, is shaped by the parasitic life history.</title>
        <authorList>
            <person name="Dong X."/>
            <person name="Armstrong S.D."/>
            <person name="Xia D."/>
            <person name="Makepeace B.L."/>
            <person name="Darby A.C."/>
            <person name="Kadowaki T."/>
        </authorList>
    </citation>
    <scope>NUCLEOTIDE SEQUENCE [LARGE SCALE GENOMIC DNA]</scope>
    <source>
        <strain evidence="1">Wuxi-XJTLU</strain>
    </source>
</reference>
<keyword evidence="2" id="KW-1185">Reference proteome</keyword>
<evidence type="ECO:0000313" key="2">
    <source>
        <dbReference type="Proteomes" id="UP000192247"/>
    </source>
</evidence>
<sequence length="45" mass="4954">MKSLASGHACTFRVDTFHINQCGTSNFQEQHFGLGNMILTRGLPS</sequence>
<comment type="caution">
    <text evidence="1">The sequence shown here is derived from an EMBL/GenBank/DDBJ whole genome shotgun (WGS) entry which is preliminary data.</text>
</comment>
<dbReference type="AlphaFoldDB" id="A0A1V9XJ13"/>
<name>A0A1V9XJ13_9ACAR</name>
<protein>
    <submittedName>
        <fullName evidence="1">Uncharacterized protein</fullName>
    </submittedName>
</protein>
<proteinExistence type="predicted"/>